<evidence type="ECO:0000313" key="3">
    <source>
        <dbReference type="EMBL" id="CDF91320.1"/>
    </source>
</evidence>
<dbReference type="EMBL" id="HG316464">
    <property type="protein sequence ID" value="CDF91320.1"/>
    <property type="molecule type" value="Genomic_DNA"/>
</dbReference>
<feature type="compositionally biased region" description="Pro residues" evidence="1">
    <location>
        <begin position="592"/>
        <end position="602"/>
    </location>
</feature>
<feature type="region of interest" description="Disordered" evidence="1">
    <location>
        <begin position="1"/>
        <end position="87"/>
    </location>
</feature>
<organism evidence="3 4">
    <name type="scientific">Zygosaccharomyces bailii (strain CLIB 213 / ATCC 58445 / CBS 680 / BCRC 21525 / NBRC 1098 / NCYC 1416 / NRRL Y-2227)</name>
    <dbReference type="NCBI Taxonomy" id="1333698"/>
    <lineage>
        <taxon>Eukaryota</taxon>
        <taxon>Fungi</taxon>
        <taxon>Dikarya</taxon>
        <taxon>Ascomycota</taxon>
        <taxon>Saccharomycotina</taxon>
        <taxon>Saccharomycetes</taxon>
        <taxon>Saccharomycetales</taxon>
        <taxon>Saccharomycetaceae</taxon>
        <taxon>Zygosaccharomyces</taxon>
    </lineage>
</organism>
<gene>
    <name evidence="3" type="ORF">BN860_00166g</name>
</gene>
<accession>A0A8J2TA10</accession>
<proteinExistence type="predicted"/>
<name>A0A8J2TA10_ZYGB2</name>
<evidence type="ECO:0000256" key="1">
    <source>
        <dbReference type="SAM" id="MobiDB-lite"/>
    </source>
</evidence>
<feature type="region of interest" description="Disordered" evidence="1">
    <location>
        <begin position="509"/>
        <end position="536"/>
    </location>
</feature>
<reference evidence="4" key="1">
    <citation type="journal article" date="2013" name="Genome Announc.">
        <title>Genome sequence of the food spoilage yeast Zygosaccharomyces bailii CLIB 213(T).</title>
        <authorList>
            <person name="Galeote V."/>
            <person name="Bigey F."/>
            <person name="Devillers H."/>
            <person name="Neuveglise C."/>
            <person name="Dequin S."/>
        </authorList>
    </citation>
    <scope>NUCLEOTIDE SEQUENCE [LARGE SCALE GENOMIC DNA]</scope>
    <source>
        <strain evidence="4">CLIB 213 / ATCC 58445 / CBS 680 / CCRC 21525 / NBRC 1098 / NCYC 1416 / NRRL Y-2227</strain>
    </source>
</reference>
<dbReference type="Proteomes" id="UP000019375">
    <property type="component" value="Unassembled WGS sequence"/>
</dbReference>
<sequence>MFKSFKARVRSGTDQLRSGSVYGFDKLGKGGKKSPKNKSEQKQQQRSVSAPTTAQPGAQASFSGHGSPKRMQRPPPAGQPHVLPSPVFSSKSFPTVVRYDTVEDERKTEGRYYVYDNAAYSPNDVEFDIFSKSDGITPSSSRLVVQCLTSCFKGAIAHVGDSKVLQQVVKPNLHHFSKEEIQEVKRLIQTLFPHDGCSLKDKELKDAVRRGFGDNVVRLTVALRIIWSSFPKGIIPWDSYYKFIKWESQTGFPPESFHFRFSKFLPDRDYTFCTFAFLEFLLCILLQKNKLMLDKSIQMDMIFTAGATCFVREASYCSPANEETPPVIRSYVQRGNALHRLFVGYIRSLNHEHKMTDVYLLDIFQVETYPPKPYKARSAKALTLTIPKGSSQGNDFTSLIYQAASARKRFYSATTSFSRVENAFLDQFEEHTLRVIMTFFSESSNRYITTFDDGFDADVLHGAHKRHKGQNLSASDDQYAVATWLQLAKEQNGFDELLELLESNHVPEGGTLALGAPTATMGPSTRKRREENSTSVRVGKTDITEWIINSWKYEMFMSRVQNTLLVKLTKKVDECNWLVITCEENVNMSPKAAPPPAKTPPVPKERPQRLQQPKEVIRESTATSLPSNDSLIVKVNNVDLPSSASDTSNEKDVSKTTRGSTVNALGDLLESCYSGNEIETVT</sequence>
<dbReference type="AlphaFoldDB" id="A0A8J2TA10"/>
<feature type="compositionally biased region" description="Polar residues" evidence="1">
    <location>
        <begin position="44"/>
        <end position="64"/>
    </location>
</feature>
<feature type="domain" description="Meiotically up-regulated protein Msb1/Mug8" evidence="2">
    <location>
        <begin position="173"/>
        <end position="581"/>
    </location>
</feature>
<protein>
    <submittedName>
        <fullName evidence="3">ZYBA0S11-00166g1_1</fullName>
    </submittedName>
</protein>
<dbReference type="OrthoDB" id="3362494at2759"/>
<evidence type="ECO:0000259" key="2">
    <source>
        <dbReference type="Pfam" id="PF08101"/>
    </source>
</evidence>
<evidence type="ECO:0000313" key="4">
    <source>
        <dbReference type="Proteomes" id="UP000019375"/>
    </source>
</evidence>
<keyword evidence="4" id="KW-1185">Reference proteome</keyword>
<dbReference type="Pfam" id="PF08101">
    <property type="entry name" value="Msb1-Mug8_dom"/>
    <property type="match status" value="1"/>
</dbReference>
<dbReference type="InterPro" id="IPR012965">
    <property type="entry name" value="Msb1/Mug8_dom"/>
</dbReference>
<feature type="region of interest" description="Disordered" evidence="1">
    <location>
        <begin position="587"/>
        <end position="623"/>
    </location>
</feature>